<evidence type="ECO:0008006" key="4">
    <source>
        <dbReference type="Google" id="ProtNLM"/>
    </source>
</evidence>
<dbReference type="Gene3D" id="3.30.1780.10">
    <property type="entry name" value="ornithine cyclodeaminase, domain 1"/>
    <property type="match status" value="1"/>
</dbReference>
<evidence type="ECO:0000313" key="2">
    <source>
        <dbReference type="EMBL" id="MFE1753435.1"/>
    </source>
</evidence>
<feature type="region of interest" description="Disordered" evidence="1">
    <location>
        <begin position="242"/>
        <end position="369"/>
    </location>
</feature>
<feature type="compositionally biased region" description="Basic residues" evidence="1">
    <location>
        <begin position="298"/>
        <end position="310"/>
    </location>
</feature>
<dbReference type="RefSeq" id="WP_381842267.1">
    <property type="nucleotide sequence ID" value="NZ_JBHYTS010000039.1"/>
</dbReference>
<dbReference type="EMBL" id="JBHYTS010000039">
    <property type="protein sequence ID" value="MFE1753435.1"/>
    <property type="molecule type" value="Genomic_DNA"/>
</dbReference>
<dbReference type="PANTHER" id="PTHR13812:SF19">
    <property type="entry name" value="KETIMINE REDUCTASE MU-CRYSTALLIN"/>
    <property type="match status" value="1"/>
</dbReference>
<dbReference type="InterPro" id="IPR036291">
    <property type="entry name" value="NAD(P)-bd_dom_sf"/>
</dbReference>
<dbReference type="SUPFAM" id="SSF51735">
    <property type="entry name" value="NAD(P)-binding Rossmann-fold domains"/>
    <property type="match status" value="1"/>
</dbReference>
<reference evidence="2 3" key="1">
    <citation type="submission" date="2024-09" db="EMBL/GenBank/DDBJ databases">
        <title>The Natural Products Discovery Center: Release of the First 8490 Sequenced Strains for Exploring Actinobacteria Biosynthetic Diversity.</title>
        <authorList>
            <person name="Kalkreuter E."/>
            <person name="Kautsar S.A."/>
            <person name="Yang D."/>
            <person name="Bader C.D."/>
            <person name="Teijaro C.N."/>
            <person name="Fluegel L."/>
            <person name="Davis C.M."/>
            <person name="Simpson J.R."/>
            <person name="Lauterbach L."/>
            <person name="Steele A.D."/>
            <person name="Gui C."/>
            <person name="Meng S."/>
            <person name="Li G."/>
            <person name="Viehrig K."/>
            <person name="Ye F."/>
            <person name="Su P."/>
            <person name="Kiefer A.F."/>
            <person name="Nichols A."/>
            <person name="Cepeda A.J."/>
            <person name="Yan W."/>
            <person name="Fan B."/>
            <person name="Jiang Y."/>
            <person name="Adhikari A."/>
            <person name="Zheng C.-J."/>
            <person name="Schuster L."/>
            <person name="Cowan T.M."/>
            <person name="Smanski M.J."/>
            <person name="Chevrette M.G."/>
            <person name="De Carvalho L.P.S."/>
            <person name="Shen B."/>
        </authorList>
    </citation>
    <scope>NUCLEOTIDE SEQUENCE [LARGE SCALE GENOMIC DNA]</scope>
    <source>
        <strain evidence="2 3">NPDC059500</strain>
    </source>
</reference>
<comment type="caution">
    <text evidence="2">The sequence shown here is derived from an EMBL/GenBank/DDBJ whole genome shotgun (WGS) entry which is preliminary data.</text>
</comment>
<dbReference type="PANTHER" id="PTHR13812">
    <property type="entry name" value="KETIMINE REDUCTASE MU-CRYSTALLIN"/>
    <property type="match status" value="1"/>
</dbReference>
<accession>A0ABW6H9X4</accession>
<feature type="region of interest" description="Disordered" evidence="1">
    <location>
        <begin position="1"/>
        <end position="29"/>
    </location>
</feature>
<evidence type="ECO:0000313" key="3">
    <source>
        <dbReference type="Proteomes" id="UP001599756"/>
    </source>
</evidence>
<organism evidence="2 3">
    <name type="scientific">Streptomyces anandii</name>
    <dbReference type="NCBI Taxonomy" id="285454"/>
    <lineage>
        <taxon>Bacteria</taxon>
        <taxon>Bacillati</taxon>
        <taxon>Actinomycetota</taxon>
        <taxon>Actinomycetes</taxon>
        <taxon>Kitasatosporales</taxon>
        <taxon>Streptomycetaceae</taxon>
        <taxon>Streptomyces</taxon>
    </lineage>
</organism>
<dbReference type="InterPro" id="IPR023401">
    <property type="entry name" value="ODC_N"/>
</dbReference>
<protein>
    <recommendedName>
        <fullName evidence="4">Ornithine cyclodeaminase</fullName>
    </recommendedName>
</protein>
<dbReference type="Gene3D" id="3.40.50.720">
    <property type="entry name" value="NAD(P)-binding Rossmann-like Domain"/>
    <property type="match status" value="1"/>
</dbReference>
<dbReference type="Proteomes" id="UP001599756">
    <property type="component" value="Unassembled WGS sequence"/>
</dbReference>
<keyword evidence="3" id="KW-1185">Reference proteome</keyword>
<proteinExistence type="predicted"/>
<gene>
    <name evidence="2" type="ORF">ACFW88_23320</name>
</gene>
<name>A0ABW6H9X4_9ACTN</name>
<dbReference type="Pfam" id="PF02423">
    <property type="entry name" value="OCD_Mu_crystall"/>
    <property type="match status" value="1"/>
</dbReference>
<dbReference type="InterPro" id="IPR003462">
    <property type="entry name" value="ODC_Mu_crystall"/>
</dbReference>
<evidence type="ECO:0000256" key="1">
    <source>
        <dbReference type="SAM" id="MobiDB-lite"/>
    </source>
</evidence>
<sequence>MAADPGRRPPRSASADVTAVTRGGGEPPDWADSHLAAAEPAVAERVRAADVVVTATSAREPVFDGRLVRDCAVVLAVGSHEPTARELDASLMGRATVVVESRDVALREAGDVVLAVREGALDPGSLLTLAEVLRHEAPVRPDRPMVVKTSGMAWEDLAVAVAVYQQGGRRLRPSPGLYRGPRARPRAAARVRRCGSAPPFRPRTERMRVNRLCADERCAPAGVQGPPVFRWAVLAPVEPGVRSAFSGPDGTPLPADRGVAGGRERGPDAATGERPGRGDRGAGFGPPPRSGGPGPARRTGRRRTSRRLSARRTLPGDRLPGLRRGTRPADRTDPRPACVRTRGGGVADTPATPPPRITRGGGSRPGLSYGRFCLDRQ</sequence>